<feature type="chain" id="PRO_5047192240" evidence="1">
    <location>
        <begin position="22"/>
        <end position="85"/>
    </location>
</feature>
<keyword evidence="1" id="KW-0732">Signal</keyword>
<dbReference type="EMBL" id="CP080096">
    <property type="protein sequence ID" value="QYD73222.1"/>
    <property type="molecule type" value="Genomic_DNA"/>
</dbReference>
<keyword evidence="3" id="KW-1185">Reference proteome</keyword>
<evidence type="ECO:0000313" key="3">
    <source>
        <dbReference type="Proteomes" id="UP000826462"/>
    </source>
</evidence>
<evidence type="ECO:0000313" key="2">
    <source>
        <dbReference type="EMBL" id="QYD73222.1"/>
    </source>
</evidence>
<name>A0ABX8UY76_9BURK</name>
<accession>A0ABX8UY76</accession>
<protein>
    <submittedName>
        <fullName evidence="2">DUF4148 domain-containing protein</fullName>
    </submittedName>
</protein>
<reference evidence="2 3" key="1">
    <citation type="submission" date="2021-07" db="EMBL/GenBank/DDBJ databases">
        <title>Paraburkholderia edwinii protects Aspergillus sp. from phenazines by acting as a toxin sponge.</title>
        <authorList>
            <person name="Dahlstrom K.M."/>
            <person name="Newman D.K."/>
        </authorList>
    </citation>
    <scope>NUCLEOTIDE SEQUENCE [LARGE SCALE GENOMIC DNA]</scope>
    <source>
        <strain evidence="2 3">Pe01</strain>
    </source>
</reference>
<dbReference type="InterPro" id="IPR025421">
    <property type="entry name" value="DUF4148"/>
</dbReference>
<gene>
    <name evidence="2" type="ORF">KZJ38_26615</name>
</gene>
<organism evidence="2 3">
    <name type="scientific">Paraburkholderia edwinii</name>
    <dbReference type="NCBI Taxonomy" id="2861782"/>
    <lineage>
        <taxon>Bacteria</taxon>
        <taxon>Pseudomonadati</taxon>
        <taxon>Pseudomonadota</taxon>
        <taxon>Betaproteobacteria</taxon>
        <taxon>Burkholderiales</taxon>
        <taxon>Burkholderiaceae</taxon>
        <taxon>Paraburkholderia</taxon>
    </lineage>
</organism>
<dbReference type="Pfam" id="PF13663">
    <property type="entry name" value="DUF4148"/>
    <property type="match status" value="1"/>
</dbReference>
<feature type="signal peptide" evidence="1">
    <location>
        <begin position="1"/>
        <end position="21"/>
    </location>
</feature>
<dbReference type="RefSeq" id="WP_219802896.1">
    <property type="nucleotide sequence ID" value="NZ_CP080096.1"/>
</dbReference>
<evidence type="ECO:0000256" key="1">
    <source>
        <dbReference type="SAM" id="SignalP"/>
    </source>
</evidence>
<dbReference type="Proteomes" id="UP000826462">
    <property type="component" value="Chromosome 2"/>
</dbReference>
<sequence length="85" mass="8996">MKSLVNIVCAAVILVPLTSHATESITRAQVIKELEQLEAAGYNPGEADDSYPATLERAQAVLLERQGIEAASYGPDMQGATQSGH</sequence>
<proteinExistence type="predicted"/>